<reference evidence="1" key="1">
    <citation type="journal article" date="2014" name="Front. Microbiol.">
        <title>High frequency of phylogenetically diverse reductive dehalogenase-homologous genes in deep subseafloor sedimentary metagenomes.</title>
        <authorList>
            <person name="Kawai M."/>
            <person name="Futagami T."/>
            <person name="Toyoda A."/>
            <person name="Takaki Y."/>
            <person name="Nishi S."/>
            <person name="Hori S."/>
            <person name="Arai W."/>
            <person name="Tsubouchi T."/>
            <person name="Morono Y."/>
            <person name="Uchiyama I."/>
            <person name="Ito T."/>
            <person name="Fujiyama A."/>
            <person name="Inagaki F."/>
            <person name="Takami H."/>
        </authorList>
    </citation>
    <scope>NUCLEOTIDE SEQUENCE</scope>
    <source>
        <strain evidence="1">Expedition CK06-06</strain>
    </source>
</reference>
<proteinExistence type="predicted"/>
<dbReference type="AlphaFoldDB" id="X1AKD7"/>
<comment type="caution">
    <text evidence="1">The sequence shown here is derived from an EMBL/GenBank/DDBJ whole genome shotgun (WGS) entry which is preliminary data.</text>
</comment>
<sequence>IVIYGDFDISSTNYVKVAMDKIDPTYTIGKRFDIDDQLDWSARLSVYSVTLFRILSTQ</sequence>
<feature type="non-terminal residue" evidence="1">
    <location>
        <position position="1"/>
    </location>
</feature>
<organism evidence="1">
    <name type="scientific">marine sediment metagenome</name>
    <dbReference type="NCBI Taxonomy" id="412755"/>
    <lineage>
        <taxon>unclassified sequences</taxon>
        <taxon>metagenomes</taxon>
        <taxon>ecological metagenomes</taxon>
    </lineage>
</organism>
<accession>X1AKD7</accession>
<evidence type="ECO:0000313" key="1">
    <source>
        <dbReference type="EMBL" id="GAG83000.1"/>
    </source>
</evidence>
<protein>
    <submittedName>
        <fullName evidence="1">Uncharacterized protein</fullName>
    </submittedName>
</protein>
<gene>
    <name evidence="1" type="ORF">S01H4_21848</name>
</gene>
<dbReference type="EMBL" id="BART01009942">
    <property type="protein sequence ID" value="GAG83000.1"/>
    <property type="molecule type" value="Genomic_DNA"/>
</dbReference>
<name>X1AKD7_9ZZZZ</name>